<keyword evidence="1" id="KW-1133">Transmembrane helix</keyword>
<keyword evidence="1" id="KW-0472">Membrane</keyword>
<reference evidence="3 4" key="2">
    <citation type="submission" date="2018-12" db="EMBL/GenBank/DDBJ databases">
        <title>Genomic insights into the evolutionary origins and pathogenicity of five Vibrio parahaemolyticus strains isolated from the shrimp with acute hepatopancreatic necrosis disease (AHPND).</title>
        <authorList>
            <person name="Yang Q."/>
            <person name="Dong X."/>
            <person name="Xie G."/>
            <person name="Fu S."/>
            <person name="Zou P."/>
            <person name="Sun J."/>
            <person name="Wang Y."/>
            <person name="Huang J."/>
        </authorList>
    </citation>
    <scope>NUCLEOTIDE SEQUENCE [LARGE SCALE GENOMIC DNA]</scope>
    <source>
        <strain evidence="3 4">20160303005-1</strain>
    </source>
</reference>
<reference evidence="2" key="1">
    <citation type="journal article" date="2018" name="Genome Biol.">
        <title>SKESA: strategic k-mer extension for scrupulous assemblies.</title>
        <authorList>
            <person name="Souvorov A."/>
            <person name="Agarwala R."/>
            <person name="Lipman D.J."/>
        </authorList>
    </citation>
    <scope>NUCLEOTIDE SEQUENCE</scope>
    <source>
        <strain evidence="2">1930</strain>
    </source>
</reference>
<reference evidence="2" key="3">
    <citation type="submission" date="2019-12" db="EMBL/GenBank/DDBJ databases">
        <authorList>
            <consortium name="NCBI Pathogen Detection Project"/>
        </authorList>
    </citation>
    <scope>NUCLEOTIDE SEQUENCE</scope>
    <source>
        <strain evidence="2">1930</strain>
    </source>
</reference>
<proteinExistence type="predicted"/>
<evidence type="ECO:0000313" key="4">
    <source>
        <dbReference type="Proteomes" id="UP000464718"/>
    </source>
</evidence>
<dbReference type="EMBL" id="CP034298">
    <property type="protein sequence ID" value="QHH09772.1"/>
    <property type="molecule type" value="Genomic_DNA"/>
</dbReference>
<name>A0A7Z2RNZ6_VIBPH</name>
<dbReference type="EMBL" id="DACQKT010000029">
    <property type="protein sequence ID" value="HAS6680203.1"/>
    <property type="molecule type" value="Genomic_DNA"/>
</dbReference>
<organism evidence="2">
    <name type="scientific">Vibrio parahaemolyticus</name>
    <dbReference type="NCBI Taxonomy" id="670"/>
    <lineage>
        <taxon>Bacteria</taxon>
        <taxon>Pseudomonadati</taxon>
        <taxon>Pseudomonadota</taxon>
        <taxon>Gammaproteobacteria</taxon>
        <taxon>Vibrionales</taxon>
        <taxon>Vibrionaceae</taxon>
        <taxon>Vibrio</taxon>
    </lineage>
</organism>
<evidence type="ECO:0000313" key="2">
    <source>
        <dbReference type="EMBL" id="HAS6680203.1"/>
    </source>
</evidence>
<protein>
    <submittedName>
        <fullName evidence="2">Uncharacterized protein</fullName>
    </submittedName>
</protein>
<feature type="transmembrane region" description="Helical" evidence="1">
    <location>
        <begin position="164"/>
        <end position="187"/>
    </location>
</feature>
<keyword evidence="1" id="KW-0812">Transmembrane</keyword>
<dbReference type="Proteomes" id="UP000464718">
    <property type="component" value="Chromosome i"/>
</dbReference>
<sequence length="217" mass="25088">MIDGVQETPLWVVSMSTILAFLPLIKLLHHILHSNRSYKVQSLEALSKVLSGTENISNRLVAEQLFINQFKVRVDYETIVALLAFEAPTKAINLYRNSNKYLKTAKGRLVYEDKYQCSKKRRLEKYIRPIRNHILYWFFAMIAGFIGLYVYRSFNIDTIFHTNYVLFNGAVWALCSLGSLICVIIAVRCLTDTTSIKDAEALMSLSNRYKSTPKWLY</sequence>
<feature type="transmembrane region" description="Helical" evidence="1">
    <location>
        <begin position="134"/>
        <end position="152"/>
    </location>
</feature>
<accession>A0A7Z2RNZ6</accession>
<feature type="transmembrane region" description="Helical" evidence="1">
    <location>
        <begin position="12"/>
        <end position="32"/>
    </location>
</feature>
<dbReference type="RefSeq" id="WP_050937388.1">
    <property type="nucleotide sequence ID" value="NZ_CP010886.1"/>
</dbReference>
<evidence type="ECO:0000256" key="1">
    <source>
        <dbReference type="SAM" id="Phobius"/>
    </source>
</evidence>
<evidence type="ECO:0000313" key="3">
    <source>
        <dbReference type="EMBL" id="QHH09772.1"/>
    </source>
</evidence>
<dbReference type="AlphaFoldDB" id="A0A7Z2RNZ6"/>
<dbReference type="Proteomes" id="UP000856022">
    <property type="component" value="Unassembled WGS sequence"/>
</dbReference>
<gene>
    <name evidence="3" type="ORF">EHC69_10560</name>
    <name evidence="2" type="ORF">I7278_25840</name>
</gene>